<dbReference type="STRING" id="559515.M4BZD8"/>
<sequence length="137" mass="15179">MGSTAIYLVNEVPWAVVLYTYIVMLFAWAFLLLESARDAPFVRRIGHSEASLALRLGFQLTFQVFLLSIALFYGCLLVTGIAMGHLGNVLLLVSIAKLKNISEDFRLERLNYLPGQFAKLAAFLGFGLIVSILSSFT</sequence>
<feature type="transmembrane region" description="Helical" evidence="1">
    <location>
        <begin position="117"/>
        <end position="136"/>
    </location>
</feature>
<dbReference type="EMBL" id="JH598059">
    <property type="status" value="NOT_ANNOTATED_CDS"/>
    <property type="molecule type" value="Genomic_DNA"/>
</dbReference>
<evidence type="ECO:0000256" key="1">
    <source>
        <dbReference type="SAM" id="Phobius"/>
    </source>
</evidence>
<keyword evidence="1" id="KW-0812">Transmembrane</keyword>
<reference evidence="3" key="1">
    <citation type="journal article" date="2010" name="Science">
        <title>Signatures of adaptation to obligate biotrophy in the Hyaloperonospora arabidopsidis genome.</title>
        <authorList>
            <person name="Baxter L."/>
            <person name="Tripathy S."/>
            <person name="Ishaque N."/>
            <person name="Boot N."/>
            <person name="Cabral A."/>
            <person name="Kemen E."/>
            <person name="Thines M."/>
            <person name="Ah-Fong A."/>
            <person name="Anderson R."/>
            <person name="Badejoko W."/>
            <person name="Bittner-Eddy P."/>
            <person name="Boore J.L."/>
            <person name="Chibucos M.C."/>
            <person name="Coates M."/>
            <person name="Dehal P."/>
            <person name="Delehaunty K."/>
            <person name="Dong S."/>
            <person name="Downton P."/>
            <person name="Dumas B."/>
            <person name="Fabro G."/>
            <person name="Fronick C."/>
            <person name="Fuerstenberg S.I."/>
            <person name="Fulton L."/>
            <person name="Gaulin E."/>
            <person name="Govers F."/>
            <person name="Hughes L."/>
            <person name="Humphray S."/>
            <person name="Jiang R.H."/>
            <person name="Judelson H."/>
            <person name="Kamoun S."/>
            <person name="Kyung K."/>
            <person name="Meijer H."/>
            <person name="Minx P."/>
            <person name="Morris P."/>
            <person name="Nelson J."/>
            <person name="Phuntumart V."/>
            <person name="Qutob D."/>
            <person name="Rehmany A."/>
            <person name="Rougon-Cardoso A."/>
            <person name="Ryden P."/>
            <person name="Torto-Alalibo T."/>
            <person name="Studholme D."/>
            <person name="Wang Y."/>
            <person name="Win J."/>
            <person name="Wood J."/>
            <person name="Clifton S.W."/>
            <person name="Rogers J."/>
            <person name="Van den Ackerveken G."/>
            <person name="Jones J.D."/>
            <person name="McDowell J.M."/>
            <person name="Beynon J."/>
            <person name="Tyler B.M."/>
        </authorList>
    </citation>
    <scope>NUCLEOTIDE SEQUENCE [LARGE SCALE GENOMIC DNA]</scope>
    <source>
        <strain evidence="3">Emoy2</strain>
    </source>
</reference>
<evidence type="ECO:0008006" key="4">
    <source>
        <dbReference type="Google" id="ProtNLM"/>
    </source>
</evidence>
<evidence type="ECO:0000313" key="2">
    <source>
        <dbReference type="EnsemblProtists" id="HpaP811961"/>
    </source>
</evidence>
<dbReference type="EnsemblProtists" id="HpaT811961">
    <property type="protein sequence ID" value="HpaP811961"/>
    <property type="gene ID" value="HpaG811961"/>
</dbReference>
<feature type="transmembrane region" description="Helical" evidence="1">
    <location>
        <begin position="12"/>
        <end position="31"/>
    </location>
</feature>
<dbReference type="eggNOG" id="ENOG502S6M8">
    <property type="taxonomic scope" value="Eukaryota"/>
</dbReference>
<keyword evidence="1" id="KW-1133">Transmembrane helix</keyword>
<protein>
    <recommendedName>
        <fullName evidence="4">Copper transporter</fullName>
    </recommendedName>
</protein>
<proteinExistence type="predicted"/>
<accession>M4BZD8</accession>
<keyword evidence="3" id="KW-1185">Reference proteome</keyword>
<dbReference type="InParanoid" id="M4BZD8"/>
<reference evidence="2" key="2">
    <citation type="submission" date="2015-06" db="UniProtKB">
        <authorList>
            <consortium name="EnsemblProtists"/>
        </authorList>
    </citation>
    <scope>IDENTIFICATION</scope>
    <source>
        <strain evidence="2">Emoy2</strain>
    </source>
</reference>
<dbReference type="HOGENOM" id="CLU_1869074_0_0_1"/>
<dbReference type="AlphaFoldDB" id="M4BZD8"/>
<name>M4BZD8_HYAAE</name>
<organism evidence="2 3">
    <name type="scientific">Hyaloperonospora arabidopsidis (strain Emoy2)</name>
    <name type="common">Downy mildew agent</name>
    <name type="synonym">Peronospora arabidopsidis</name>
    <dbReference type="NCBI Taxonomy" id="559515"/>
    <lineage>
        <taxon>Eukaryota</taxon>
        <taxon>Sar</taxon>
        <taxon>Stramenopiles</taxon>
        <taxon>Oomycota</taxon>
        <taxon>Peronosporomycetes</taxon>
        <taxon>Peronosporales</taxon>
        <taxon>Peronosporaceae</taxon>
        <taxon>Hyaloperonospora</taxon>
    </lineage>
</organism>
<keyword evidence="1" id="KW-0472">Membrane</keyword>
<dbReference type="VEuPathDB" id="FungiDB:HpaG811961"/>
<dbReference type="Proteomes" id="UP000011713">
    <property type="component" value="Unassembled WGS sequence"/>
</dbReference>
<evidence type="ECO:0000313" key="3">
    <source>
        <dbReference type="Proteomes" id="UP000011713"/>
    </source>
</evidence>